<protein>
    <submittedName>
        <fullName evidence="1">Uncharacterized protein</fullName>
    </submittedName>
</protein>
<name>A0ABN9RHN3_9DINO</name>
<gene>
    <name evidence="1" type="ORF">PCOR1329_LOCUS19205</name>
</gene>
<sequence>MLGVVYCEVLTAGAADPVREEEEDFCSSSLSRSRLRDADAKKVVHVCCRGAAARRGRGRSGWMPFRSPSAACQPAARGPRAARGRRVGPLMAMPRWFAGEATCAFCMEWCCPEFSRFPTSARSVEEDAEACGRSTSTAPRRARIPGGRGAAVFAPAAPASRGRRARVSMEGAGPWSLPFGRLEFDICKHTANIGFVFFPYIVGAHSMPLILVSLATGTAEVSDLAWASLKGLACTSSSSSSSFPTIFPTRHGSGVRFFMWPGWPQQAPGVFQGGLNVLRPGMLGPPFRRSGSGCLAGRVGARLCGLFGLPVCSRKPLPFPFPLRSASHSFVGSHAQPRADGPTRDHETEHGNIIIDLLVRHAAAAEAVGPTS</sequence>
<organism evidence="1 2">
    <name type="scientific">Prorocentrum cordatum</name>
    <dbReference type="NCBI Taxonomy" id="2364126"/>
    <lineage>
        <taxon>Eukaryota</taxon>
        <taxon>Sar</taxon>
        <taxon>Alveolata</taxon>
        <taxon>Dinophyceae</taxon>
        <taxon>Prorocentrales</taxon>
        <taxon>Prorocentraceae</taxon>
        <taxon>Prorocentrum</taxon>
    </lineage>
</organism>
<dbReference type="EMBL" id="CAUYUJ010006113">
    <property type="protein sequence ID" value="CAK0816153.1"/>
    <property type="molecule type" value="Genomic_DNA"/>
</dbReference>
<keyword evidence="2" id="KW-1185">Reference proteome</keyword>
<accession>A0ABN9RHN3</accession>
<dbReference type="Proteomes" id="UP001189429">
    <property type="component" value="Unassembled WGS sequence"/>
</dbReference>
<evidence type="ECO:0000313" key="1">
    <source>
        <dbReference type="EMBL" id="CAK0816153.1"/>
    </source>
</evidence>
<comment type="caution">
    <text evidence="1">The sequence shown here is derived from an EMBL/GenBank/DDBJ whole genome shotgun (WGS) entry which is preliminary data.</text>
</comment>
<reference evidence="1" key="1">
    <citation type="submission" date="2023-10" db="EMBL/GenBank/DDBJ databases">
        <authorList>
            <person name="Chen Y."/>
            <person name="Shah S."/>
            <person name="Dougan E. K."/>
            <person name="Thang M."/>
            <person name="Chan C."/>
        </authorList>
    </citation>
    <scope>NUCLEOTIDE SEQUENCE [LARGE SCALE GENOMIC DNA]</scope>
</reference>
<evidence type="ECO:0000313" key="2">
    <source>
        <dbReference type="Proteomes" id="UP001189429"/>
    </source>
</evidence>
<proteinExistence type="predicted"/>